<dbReference type="Gene3D" id="3.30.9.10">
    <property type="entry name" value="D-Amino Acid Oxidase, subunit A, domain 2"/>
    <property type="match status" value="1"/>
</dbReference>
<evidence type="ECO:0000259" key="2">
    <source>
        <dbReference type="Pfam" id="PF01266"/>
    </source>
</evidence>
<dbReference type="SUPFAM" id="SSF51971">
    <property type="entry name" value="Nucleotide-binding domain"/>
    <property type="match status" value="1"/>
</dbReference>
<dbReference type="EMBL" id="JAEHFJ010000002">
    <property type="protein sequence ID" value="MBJ2173379.1"/>
    <property type="molecule type" value="Genomic_DNA"/>
</dbReference>
<organism evidence="3 4">
    <name type="scientific">Aureibaculum flavum</name>
    <dbReference type="NCBI Taxonomy" id="2795986"/>
    <lineage>
        <taxon>Bacteria</taxon>
        <taxon>Pseudomonadati</taxon>
        <taxon>Bacteroidota</taxon>
        <taxon>Flavobacteriia</taxon>
        <taxon>Flavobacteriales</taxon>
        <taxon>Flavobacteriaceae</taxon>
        <taxon>Aureibaculum</taxon>
    </lineage>
</organism>
<comment type="caution">
    <text evidence="3">The sequence shown here is derived from an EMBL/GenBank/DDBJ whole genome shotgun (WGS) entry which is preliminary data.</text>
</comment>
<feature type="domain" description="FAD dependent oxidoreductase" evidence="2">
    <location>
        <begin position="4"/>
        <end position="326"/>
    </location>
</feature>
<dbReference type="InterPro" id="IPR006076">
    <property type="entry name" value="FAD-dep_OxRdtase"/>
</dbReference>
<dbReference type="RefSeq" id="WP_198840185.1">
    <property type="nucleotide sequence ID" value="NZ_JAEHFJ010000002.1"/>
</dbReference>
<keyword evidence="4" id="KW-1185">Reference proteome</keyword>
<protein>
    <submittedName>
        <fullName evidence="3">FAD-binding oxidoreductase</fullName>
    </submittedName>
</protein>
<gene>
    <name evidence="3" type="ORF">JBL43_03975</name>
</gene>
<evidence type="ECO:0000313" key="3">
    <source>
        <dbReference type="EMBL" id="MBJ2173379.1"/>
    </source>
</evidence>
<evidence type="ECO:0000313" key="4">
    <source>
        <dbReference type="Proteomes" id="UP000623301"/>
    </source>
</evidence>
<accession>A0ABS0WN40</accession>
<reference evidence="3 4" key="1">
    <citation type="submission" date="2020-12" db="EMBL/GenBank/DDBJ databases">
        <title>Aureibaculum luteum sp. nov. and Aureibaculum flavum sp. nov., novel members of the family Flavobacteriaceae isolated from Antarctic intertidal sediments.</title>
        <authorList>
            <person name="He X."/>
            <person name="Zhang X."/>
        </authorList>
    </citation>
    <scope>NUCLEOTIDE SEQUENCE [LARGE SCALE GENOMIC DNA]</scope>
    <source>
        <strain evidence="3 4">A20</strain>
    </source>
</reference>
<name>A0ABS0WN40_9FLAO</name>
<dbReference type="Gene3D" id="3.50.50.60">
    <property type="entry name" value="FAD/NAD(P)-binding domain"/>
    <property type="match status" value="1"/>
</dbReference>
<dbReference type="PANTHER" id="PTHR13847">
    <property type="entry name" value="SARCOSINE DEHYDROGENASE-RELATED"/>
    <property type="match status" value="1"/>
</dbReference>
<dbReference type="InterPro" id="IPR036188">
    <property type="entry name" value="FAD/NAD-bd_sf"/>
</dbReference>
<dbReference type="SUPFAM" id="SSF54373">
    <property type="entry name" value="FAD-linked reductases, C-terminal domain"/>
    <property type="match status" value="1"/>
</dbReference>
<dbReference type="Pfam" id="PF01266">
    <property type="entry name" value="DAO"/>
    <property type="match status" value="1"/>
</dbReference>
<keyword evidence="1" id="KW-0560">Oxidoreductase</keyword>
<dbReference type="PANTHER" id="PTHR13847:SF289">
    <property type="entry name" value="GLYCINE OXIDASE"/>
    <property type="match status" value="1"/>
</dbReference>
<dbReference type="Proteomes" id="UP000623301">
    <property type="component" value="Unassembled WGS sequence"/>
</dbReference>
<proteinExistence type="predicted"/>
<evidence type="ECO:0000256" key="1">
    <source>
        <dbReference type="ARBA" id="ARBA00023002"/>
    </source>
</evidence>
<sequence length="345" mass="39081">MQVDYIIVGLGLAGLAIAEELERNDKSYIIYEDYSQNSSRVAGGVYNPVILKRFTPVWDAFDQLNIAIPFYVALEQKLNIQIDYPLDISRIFTSVEEQNNWFNACDKPFFENYLIPKIGKNNNQSINAPFGLGSVTNTGKIDTKALLDAYIDYLKKRGLIVNEGFEYSKVTLTEDAVQYKTITAKKVIFCEGYGVVKNPFFKDIPLKEAKGELLTIHSPNLNIKYIIKSSIFIMPLGNDTYKIGATFNWTDKTLKPTQEAKDELENKLKKIINVPYTVIDQKAGIRPTVKDRRPIIGTHPNHSQLAILNGLGTRGVMLAPKMAKQLYNHLENDEQLSEEVDISRF</sequence>